<dbReference type="STRING" id="5353.A0A1Q3EDF2"/>
<keyword evidence="1" id="KW-0472">Membrane</keyword>
<gene>
    <name evidence="2" type="ORF">LENED_007077</name>
</gene>
<sequence length="303" mass="33116">MPILSQFLPRDDSSDDNASSLSPIYIAGIALIGTIVIGVVVWLTVRHIRKRSRSKRENERGAAFLSVRGVVREDQEKVLQLESSQNVKGTFSRSQLTQSVVLPEKVLAHPPPSAPPADIIEYHRQSGNFPRPSLVSQPFSFALNASSEGLHPKSDNRGSWISFMSASGSGRSRFSVISSTSSVDSSPTTGTVRKIRQVFNPILPDELLVILGEKLNVIQSFDDGWCVVGKEGGNILAQTKSLFKQAEPDNNVEIGLVPAWCFLKPVVGLKGERPIRSSSLGITIQMEGPAFSSREEIMSWSNF</sequence>
<evidence type="ECO:0000313" key="3">
    <source>
        <dbReference type="Proteomes" id="UP000188533"/>
    </source>
</evidence>
<keyword evidence="1" id="KW-1133">Transmembrane helix</keyword>
<dbReference type="EMBL" id="BDGU01000239">
    <property type="protein sequence ID" value="GAW05235.1"/>
    <property type="molecule type" value="Genomic_DNA"/>
</dbReference>
<feature type="transmembrane region" description="Helical" evidence="1">
    <location>
        <begin position="24"/>
        <end position="45"/>
    </location>
</feature>
<reference evidence="2 3" key="2">
    <citation type="submission" date="2017-02" db="EMBL/GenBank/DDBJ databases">
        <title>A genome survey and senescence transcriptome analysis in Lentinula edodes.</title>
        <authorList>
            <person name="Sakamoto Y."/>
            <person name="Nakade K."/>
            <person name="Sato S."/>
            <person name="Yoshida Y."/>
            <person name="Miyazaki K."/>
            <person name="Natsume S."/>
            <person name="Konno N."/>
        </authorList>
    </citation>
    <scope>NUCLEOTIDE SEQUENCE [LARGE SCALE GENOMIC DNA]</scope>
    <source>
        <strain evidence="2 3">NBRC 111202</strain>
    </source>
</reference>
<evidence type="ECO:0008006" key="4">
    <source>
        <dbReference type="Google" id="ProtNLM"/>
    </source>
</evidence>
<keyword evidence="1" id="KW-0812">Transmembrane</keyword>
<protein>
    <recommendedName>
        <fullName evidence="4">SH3 domain-containing protein</fullName>
    </recommendedName>
</protein>
<evidence type="ECO:0000313" key="2">
    <source>
        <dbReference type="EMBL" id="GAW05235.1"/>
    </source>
</evidence>
<reference evidence="2 3" key="1">
    <citation type="submission" date="2016-08" db="EMBL/GenBank/DDBJ databases">
        <authorList>
            <consortium name="Lentinula edodes genome sequencing consortium"/>
            <person name="Sakamoto Y."/>
            <person name="Nakade K."/>
            <person name="Sato S."/>
            <person name="Yoshida Y."/>
            <person name="Miyazaki K."/>
            <person name="Natsume S."/>
            <person name="Konno N."/>
        </authorList>
    </citation>
    <scope>NUCLEOTIDE SEQUENCE [LARGE SCALE GENOMIC DNA]</scope>
    <source>
        <strain evidence="2 3">NBRC 111202</strain>
    </source>
</reference>
<dbReference type="Proteomes" id="UP000188533">
    <property type="component" value="Unassembled WGS sequence"/>
</dbReference>
<dbReference type="AlphaFoldDB" id="A0A1Q3EDF2"/>
<evidence type="ECO:0000256" key="1">
    <source>
        <dbReference type="SAM" id="Phobius"/>
    </source>
</evidence>
<organism evidence="2 3">
    <name type="scientific">Lentinula edodes</name>
    <name type="common">Shiitake mushroom</name>
    <name type="synonym">Lentinus edodes</name>
    <dbReference type="NCBI Taxonomy" id="5353"/>
    <lineage>
        <taxon>Eukaryota</taxon>
        <taxon>Fungi</taxon>
        <taxon>Dikarya</taxon>
        <taxon>Basidiomycota</taxon>
        <taxon>Agaricomycotina</taxon>
        <taxon>Agaricomycetes</taxon>
        <taxon>Agaricomycetidae</taxon>
        <taxon>Agaricales</taxon>
        <taxon>Marasmiineae</taxon>
        <taxon>Omphalotaceae</taxon>
        <taxon>Lentinula</taxon>
    </lineage>
</organism>
<proteinExistence type="predicted"/>
<name>A0A1Q3EDF2_LENED</name>
<accession>A0A1Q3EDF2</accession>
<comment type="caution">
    <text evidence="2">The sequence shown here is derived from an EMBL/GenBank/DDBJ whole genome shotgun (WGS) entry which is preliminary data.</text>
</comment>
<keyword evidence="3" id="KW-1185">Reference proteome</keyword>